<protein>
    <recommendedName>
        <fullName evidence="5">Lipoprotein</fullName>
    </recommendedName>
</protein>
<keyword evidence="4" id="KW-1185">Reference proteome</keyword>
<keyword evidence="1" id="KW-0812">Transmembrane</keyword>
<gene>
    <name evidence="3" type="ORF">ACFFUQ_16230</name>
</gene>
<dbReference type="Proteomes" id="UP001589589">
    <property type="component" value="Unassembled WGS sequence"/>
</dbReference>
<name>A0ABV5FPT0_9FLAO</name>
<feature type="chain" id="PRO_5047302020" description="Lipoprotein" evidence="2">
    <location>
        <begin position="24"/>
        <end position="166"/>
    </location>
</feature>
<keyword evidence="2" id="KW-0732">Signal</keyword>
<evidence type="ECO:0000313" key="4">
    <source>
        <dbReference type="Proteomes" id="UP001589589"/>
    </source>
</evidence>
<dbReference type="PROSITE" id="PS51257">
    <property type="entry name" value="PROKAR_LIPOPROTEIN"/>
    <property type="match status" value="1"/>
</dbReference>
<organism evidence="3 4">
    <name type="scientific">Flavobacterium branchiarum</name>
    <dbReference type="NCBI Taxonomy" id="1114870"/>
    <lineage>
        <taxon>Bacteria</taxon>
        <taxon>Pseudomonadati</taxon>
        <taxon>Bacteroidota</taxon>
        <taxon>Flavobacteriia</taxon>
        <taxon>Flavobacteriales</taxon>
        <taxon>Flavobacteriaceae</taxon>
        <taxon>Flavobacterium</taxon>
    </lineage>
</organism>
<feature type="transmembrane region" description="Helical" evidence="1">
    <location>
        <begin position="139"/>
        <end position="160"/>
    </location>
</feature>
<comment type="caution">
    <text evidence="3">The sequence shown here is derived from an EMBL/GenBank/DDBJ whole genome shotgun (WGS) entry which is preliminary data.</text>
</comment>
<evidence type="ECO:0000313" key="3">
    <source>
        <dbReference type="EMBL" id="MFB9065570.1"/>
    </source>
</evidence>
<keyword evidence="1" id="KW-0472">Membrane</keyword>
<evidence type="ECO:0008006" key="5">
    <source>
        <dbReference type="Google" id="ProtNLM"/>
    </source>
</evidence>
<dbReference type="EMBL" id="JBHMEX010000054">
    <property type="protein sequence ID" value="MFB9065570.1"/>
    <property type="molecule type" value="Genomic_DNA"/>
</dbReference>
<reference evidence="3 4" key="1">
    <citation type="submission" date="2024-09" db="EMBL/GenBank/DDBJ databases">
        <authorList>
            <person name="Sun Q."/>
            <person name="Mori K."/>
        </authorList>
    </citation>
    <scope>NUCLEOTIDE SEQUENCE [LARGE SCALE GENOMIC DNA]</scope>
    <source>
        <strain evidence="3 4">CECT 7908</strain>
    </source>
</reference>
<evidence type="ECO:0000256" key="1">
    <source>
        <dbReference type="SAM" id="Phobius"/>
    </source>
</evidence>
<dbReference type="RefSeq" id="WP_290263707.1">
    <property type="nucleotide sequence ID" value="NZ_JAUFQQ010000003.1"/>
</dbReference>
<accession>A0ABV5FPT0</accession>
<sequence>MYKTIVLVLVCLCCFLTSCRTSRQETQKHTSIAETIILQKETYRDTVLFTPKAETSLKIPVTELVFKEGLNSISKPKTFTQKNGNATAKIIIQQDTVMIIATCDSLALVAKIKKELYKATSAKARSDVENTKTKTGYSLFDLLMAFLIGLSLGAVTTFILKNFKIV</sequence>
<evidence type="ECO:0000256" key="2">
    <source>
        <dbReference type="SAM" id="SignalP"/>
    </source>
</evidence>
<feature type="signal peptide" evidence="2">
    <location>
        <begin position="1"/>
        <end position="23"/>
    </location>
</feature>
<keyword evidence="1" id="KW-1133">Transmembrane helix</keyword>
<proteinExistence type="predicted"/>